<evidence type="ECO:0000256" key="9">
    <source>
        <dbReference type="ARBA" id="ARBA00023011"/>
    </source>
</evidence>
<keyword evidence="4 18" id="KW-0812">Transmembrane</keyword>
<dbReference type="GO" id="GO:0050613">
    <property type="term" value="F:Delta14-sterol reductase activity"/>
    <property type="evidence" value="ECO:0007669"/>
    <property type="project" value="TreeGrafter"/>
</dbReference>
<organism evidence="19">
    <name type="scientific">Blastobotrys adeninivorans</name>
    <name type="common">Yeast</name>
    <name type="synonym">Arxula adeninivorans</name>
    <dbReference type="NCBI Taxonomy" id="409370"/>
    <lineage>
        <taxon>Eukaryota</taxon>
        <taxon>Fungi</taxon>
        <taxon>Dikarya</taxon>
        <taxon>Ascomycota</taxon>
        <taxon>Saccharomycotina</taxon>
        <taxon>Dipodascomycetes</taxon>
        <taxon>Dipodascales</taxon>
        <taxon>Trichomonascaceae</taxon>
        <taxon>Blastobotrys</taxon>
    </lineage>
</organism>
<sequence>MESKLNPQTRHMEFSGVPGALAITFGLPFLINTFALVCNDRSCSVQSIGLDRIRLELAERKLISWEAAYAYAAWFFSLVLLDRIVPGKSVQGTKLRDGTHLQYSFNGTFVVVILFAALAARAVQTQFALPELQFVYDHLLEIANVAIVTSFILAFYVYIMSFLHKKEPILAEGGNTGNPIYDWFIGRELNPRIGSFDIKLFCEMRPGLLLWVVINLAMLHHQWLKYGTVSDSMVLVCAFQVYYVVEGTFYETGLISMMDITTDGFGYMLSFGDLALVPFTYTLQSRFLADHPIDLGAIGVAGVLAVYFTGLMIFRLSNNEKNKFKQGHPSTKHLKYIQSASGSRLITSGWWGAARHINYLGDWLIAWAFCLPTGFSTPITYYFVIFFGVLLMHREVRDEAKCAAKYGPTWVEYKKLVPSRIIPGIY</sequence>
<keyword evidence="5" id="KW-0521">NADP</keyword>
<dbReference type="AlphaFoldDB" id="A0A060T633"/>
<name>A0A060T633_BLAAD</name>
<keyword evidence="12 18" id="KW-1207">Sterol metabolism</keyword>
<gene>
    <name evidence="19" type="ORF">GNLVRS02_ARAD1C16918g</name>
</gene>
<dbReference type="GO" id="GO:0005789">
    <property type="term" value="C:endoplasmic reticulum membrane"/>
    <property type="evidence" value="ECO:0007669"/>
    <property type="project" value="TreeGrafter"/>
</dbReference>
<dbReference type="GO" id="GO:0006696">
    <property type="term" value="P:ergosterol biosynthetic process"/>
    <property type="evidence" value="ECO:0007669"/>
    <property type="project" value="TreeGrafter"/>
</dbReference>
<feature type="transmembrane region" description="Helical" evidence="18">
    <location>
        <begin position="12"/>
        <end position="31"/>
    </location>
</feature>
<evidence type="ECO:0000256" key="18">
    <source>
        <dbReference type="RuleBase" id="RU369120"/>
    </source>
</evidence>
<evidence type="ECO:0000256" key="15">
    <source>
        <dbReference type="ARBA" id="ARBA00031227"/>
    </source>
</evidence>
<comment type="pathway">
    <text evidence="16">Steroid biosynthesis.</text>
</comment>
<reference evidence="19" key="1">
    <citation type="submission" date="2014-02" db="EMBL/GenBank/DDBJ databases">
        <authorList>
            <person name="Genoscope - CEA"/>
        </authorList>
    </citation>
    <scope>NUCLEOTIDE SEQUENCE</scope>
    <source>
        <strain evidence="19">LS3</strain>
    </source>
</reference>
<keyword evidence="3 18" id="KW-0444">Lipid biosynthesis</keyword>
<evidence type="ECO:0000256" key="13">
    <source>
        <dbReference type="ARBA" id="ARBA00023221"/>
    </source>
</evidence>
<comment type="similarity">
    <text evidence="2 18">Belongs to the ERG4/ERG24 family.</text>
</comment>
<keyword evidence="8 18" id="KW-0560">Oxidoreductase</keyword>
<reference evidence="19" key="2">
    <citation type="submission" date="2014-06" db="EMBL/GenBank/DDBJ databases">
        <title>The complete genome of Blastobotrys (Arxula) adeninivorans LS3 - a yeast of biotechnological interest.</title>
        <authorList>
            <person name="Kunze G."/>
            <person name="Gaillardin C."/>
            <person name="Czernicka M."/>
            <person name="Durrens P."/>
            <person name="Martin T."/>
            <person name="Boer E."/>
            <person name="Gabaldon T."/>
            <person name="Cruz J."/>
            <person name="Talla E."/>
            <person name="Marck C."/>
            <person name="Goffeau A."/>
            <person name="Barbe V."/>
            <person name="Baret P."/>
            <person name="Baronian K."/>
            <person name="Beier S."/>
            <person name="Bleykasten C."/>
            <person name="Bode R."/>
            <person name="Casaregola S."/>
            <person name="Despons L."/>
            <person name="Fairhead C."/>
            <person name="Giersberg M."/>
            <person name="Gierski P."/>
            <person name="Hahnel U."/>
            <person name="Hartmann A."/>
            <person name="Jankowska D."/>
            <person name="Jubin C."/>
            <person name="Jung P."/>
            <person name="Lafontaine I."/>
            <person name="Leh-Louis V."/>
            <person name="Lemaire M."/>
            <person name="Marcet-Houben M."/>
            <person name="Mascher M."/>
            <person name="Morel G."/>
            <person name="Richard G.-F."/>
            <person name="Riechen J."/>
            <person name="Sacerdot C."/>
            <person name="Sarkar A."/>
            <person name="Savel G."/>
            <person name="Schacherer J."/>
            <person name="Sherman D."/>
            <person name="Straub M.-L."/>
            <person name="Stein N."/>
            <person name="Thierry A."/>
            <person name="Trautwein-Schult A."/>
            <person name="Westhof E."/>
            <person name="Worch S."/>
            <person name="Dujon B."/>
            <person name="Souciet J.-L."/>
            <person name="Wincker P."/>
            <person name="Scholz U."/>
            <person name="Neuveglise N."/>
        </authorList>
    </citation>
    <scope>NUCLEOTIDE SEQUENCE</scope>
    <source>
        <strain evidence="19">LS3</strain>
    </source>
</reference>
<feature type="transmembrane region" description="Helical" evidence="18">
    <location>
        <begin position="295"/>
        <end position="314"/>
    </location>
</feature>
<dbReference type="Pfam" id="PF01222">
    <property type="entry name" value="ERG4_ERG24"/>
    <property type="match status" value="1"/>
</dbReference>
<evidence type="ECO:0000256" key="14">
    <source>
        <dbReference type="ARBA" id="ARBA00030165"/>
    </source>
</evidence>
<dbReference type="Gene3D" id="1.20.120.1630">
    <property type="match status" value="1"/>
</dbReference>
<dbReference type="PANTHER" id="PTHR21257">
    <property type="entry name" value="DELTA(14)-STEROL REDUCTASE"/>
    <property type="match status" value="1"/>
</dbReference>
<dbReference type="PhylomeDB" id="A0A060T633"/>
<dbReference type="EMBL" id="HG937693">
    <property type="protein sequence ID" value="CDP34631.1"/>
    <property type="molecule type" value="Genomic_DNA"/>
</dbReference>
<evidence type="ECO:0000256" key="16">
    <source>
        <dbReference type="ARBA" id="ARBA00060577"/>
    </source>
</evidence>
<evidence type="ECO:0000256" key="12">
    <source>
        <dbReference type="ARBA" id="ARBA00023166"/>
    </source>
</evidence>
<dbReference type="FunFam" id="1.20.120.1630:FF:000011">
    <property type="entry name" value="Delta(14)-sterol reductase"/>
    <property type="match status" value="1"/>
</dbReference>
<accession>A0A060T633</accession>
<dbReference type="PROSITE" id="PS01018">
    <property type="entry name" value="STEROL_REDUCT_2"/>
    <property type="match status" value="1"/>
</dbReference>
<evidence type="ECO:0000256" key="2">
    <source>
        <dbReference type="ARBA" id="ARBA00005402"/>
    </source>
</evidence>
<evidence type="ECO:0000256" key="7">
    <source>
        <dbReference type="ARBA" id="ARBA00022989"/>
    </source>
</evidence>
<evidence type="ECO:0000256" key="1">
    <source>
        <dbReference type="ARBA" id="ARBA00004141"/>
    </source>
</evidence>
<keyword evidence="9 18" id="KW-0756">Sterol biosynthesis</keyword>
<dbReference type="PROSITE" id="PS01017">
    <property type="entry name" value="STEROL_REDUCT_1"/>
    <property type="match status" value="1"/>
</dbReference>
<dbReference type="InterPro" id="IPR018083">
    <property type="entry name" value="Sterol_reductase_CS"/>
</dbReference>
<dbReference type="PANTHER" id="PTHR21257:SF52">
    <property type="entry name" value="DELTA(14)-STEROL REDUCTASE TM7SF2"/>
    <property type="match status" value="1"/>
</dbReference>
<evidence type="ECO:0000313" key="19">
    <source>
        <dbReference type="EMBL" id="CDP34631.1"/>
    </source>
</evidence>
<evidence type="ECO:0000256" key="6">
    <source>
        <dbReference type="ARBA" id="ARBA00022955"/>
    </source>
</evidence>
<keyword evidence="10 18" id="KW-0443">Lipid metabolism</keyword>
<protein>
    <recommendedName>
        <fullName evidence="17 18">Delta(14)-sterol reductase</fullName>
    </recommendedName>
    <alternativeName>
        <fullName evidence="14 18">C-14 sterol reductase</fullName>
    </alternativeName>
    <alternativeName>
        <fullName evidence="15 18">Sterol C14-reductase</fullName>
    </alternativeName>
</protein>
<evidence type="ECO:0000256" key="4">
    <source>
        <dbReference type="ARBA" id="ARBA00022692"/>
    </source>
</evidence>
<proteinExistence type="inferred from homology"/>
<keyword evidence="11 18" id="KW-0472">Membrane</keyword>
<evidence type="ECO:0000256" key="17">
    <source>
        <dbReference type="ARBA" id="ARBA00069705"/>
    </source>
</evidence>
<keyword evidence="13 18" id="KW-0753">Steroid metabolism</keyword>
<comment type="caution">
    <text evidence="18">Lacks conserved residue(s) required for the propagation of feature annotation.</text>
</comment>
<evidence type="ECO:0000256" key="3">
    <source>
        <dbReference type="ARBA" id="ARBA00022516"/>
    </source>
</evidence>
<keyword evidence="7 18" id="KW-1133">Transmembrane helix</keyword>
<dbReference type="InterPro" id="IPR001171">
    <property type="entry name" value="ERG24_DHCR-like"/>
</dbReference>
<evidence type="ECO:0000256" key="5">
    <source>
        <dbReference type="ARBA" id="ARBA00022857"/>
    </source>
</evidence>
<evidence type="ECO:0000256" key="8">
    <source>
        <dbReference type="ARBA" id="ARBA00023002"/>
    </source>
</evidence>
<feature type="transmembrane region" description="Helical" evidence="18">
    <location>
        <begin position="142"/>
        <end position="159"/>
    </location>
</feature>
<evidence type="ECO:0000256" key="11">
    <source>
        <dbReference type="ARBA" id="ARBA00023136"/>
    </source>
</evidence>
<keyword evidence="6 18" id="KW-0752">Steroid biosynthesis</keyword>
<comment type="subcellular location">
    <subcellularLocation>
        <location evidence="1">Membrane</location>
        <topology evidence="1">Multi-pass membrane protein</topology>
    </subcellularLocation>
</comment>
<evidence type="ECO:0000256" key="10">
    <source>
        <dbReference type="ARBA" id="ARBA00023098"/>
    </source>
</evidence>
<feature type="transmembrane region" description="Helical" evidence="18">
    <location>
        <begin position="364"/>
        <end position="391"/>
    </location>
</feature>
<feature type="transmembrane region" description="Helical" evidence="18">
    <location>
        <begin position="103"/>
        <end position="122"/>
    </location>
</feature>